<dbReference type="Proteomes" id="UP000190074">
    <property type="component" value="Unassembled WGS sequence"/>
</dbReference>
<protein>
    <submittedName>
        <fullName evidence="1">Uncharacterized protein</fullName>
    </submittedName>
</protein>
<evidence type="ECO:0000313" key="1">
    <source>
        <dbReference type="EMBL" id="SKL85335.1"/>
    </source>
</evidence>
<dbReference type="EMBL" id="FVGW01000002">
    <property type="protein sequence ID" value="SKL85335.1"/>
    <property type="molecule type" value="Genomic_DNA"/>
</dbReference>
<dbReference type="RefSeq" id="WP_070916933.1">
    <property type="nucleotide sequence ID" value="NZ_FVGW01000002.1"/>
</dbReference>
<sequence length="68" mass="7694">MVRERKLSEEQVAHLELIARRRARRESAESLLIEAIKDGQSLGLTQPEIGEAAGLTKQRVGQIWRGTR</sequence>
<organism evidence="1 2">
    <name type="scientific">Mycobacteroides abscessus subsp. massiliense</name>
    <dbReference type="NCBI Taxonomy" id="1962118"/>
    <lineage>
        <taxon>Bacteria</taxon>
        <taxon>Bacillati</taxon>
        <taxon>Actinomycetota</taxon>
        <taxon>Actinomycetes</taxon>
        <taxon>Mycobacteriales</taxon>
        <taxon>Mycobacteriaceae</taxon>
        <taxon>Mycobacteroides</taxon>
        <taxon>Mycobacteroides abscessus</taxon>
    </lineage>
</organism>
<proteinExistence type="predicted"/>
<accession>A0A1U3SVL1</accession>
<reference evidence="1 2" key="1">
    <citation type="submission" date="2016-11" db="EMBL/GenBank/DDBJ databases">
        <authorList>
            <consortium name="Pathogen Informatics"/>
        </authorList>
    </citation>
    <scope>NUCLEOTIDE SEQUENCE [LARGE SCALE GENOMIC DNA]</scope>
    <source>
        <strain evidence="1 2">911</strain>
    </source>
</reference>
<name>A0A1U3SVL1_9MYCO</name>
<dbReference type="AlphaFoldDB" id="A0A1U3SVL1"/>
<evidence type="ECO:0000313" key="2">
    <source>
        <dbReference type="Proteomes" id="UP000190074"/>
    </source>
</evidence>
<gene>
    <name evidence="1" type="ORF">SAMEA2259716_01857</name>
</gene>